<feature type="binding site" evidence="6">
    <location>
        <position position="104"/>
    </location>
    <ligand>
        <name>(6S)-NADPHX</name>
        <dbReference type="ChEBI" id="CHEBI:64076"/>
    </ligand>
</feature>
<dbReference type="PANTHER" id="PTHR12592">
    <property type="entry name" value="ATP-DEPENDENT (S)-NAD(P)H-HYDRATE DEHYDRATASE FAMILY MEMBER"/>
    <property type="match status" value="1"/>
</dbReference>
<gene>
    <name evidence="6" type="primary">nnrD</name>
    <name evidence="8" type="ORF">D9X91_15670</name>
</gene>
<dbReference type="Gene3D" id="3.40.1190.20">
    <property type="match status" value="1"/>
</dbReference>
<evidence type="ECO:0000313" key="8">
    <source>
        <dbReference type="EMBL" id="RLQ94067.1"/>
    </source>
</evidence>
<evidence type="ECO:0000256" key="4">
    <source>
        <dbReference type="ARBA" id="ARBA00023027"/>
    </source>
</evidence>
<comment type="catalytic activity">
    <reaction evidence="6">
        <text>(6S)-NADPHX + ADP = AMP + phosphate + NADPH + H(+)</text>
        <dbReference type="Rhea" id="RHEA:32235"/>
        <dbReference type="ChEBI" id="CHEBI:15378"/>
        <dbReference type="ChEBI" id="CHEBI:43474"/>
        <dbReference type="ChEBI" id="CHEBI:57783"/>
        <dbReference type="ChEBI" id="CHEBI:64076"/>
        <dbReference type="ChEBI" id="CHEBI:456215"/>
        <dbReference type="ChEBI" id="CHEBI:456216"/>
        <dbReference type="EC" id="4.2.1.136"/>
    </reaction>
</comment>
<name>A0A3L7JT75_9BACI</name>
<dbReference type="PANTHER" id="PTHR12592:SF0">
    <property type="entry name" value="ATP-DEPENDENT (S)-NAD(P)H-HYDRATE DEHYDRATASE"/>
    <property type="match status" value="1"/>
</dbReference>
<feature type="binding site" evidence="6">
    <location>
        <position position="215"/>
    </location>
    <ligand>
        <name>AMP</name>
        <dbReference type="ChEBI" id="CHEBI:456215"/>
    </ligand>
</feature>
<dbReference type="NCBIfam" id="TIGR00196">
    <property type="entry name" value="yjeF_cterm"/>
    <property type="match status" value="1"/>
</dbReference>
<organism evidence="8 9">
    <name type="scientific">Falsibacillus albus</name>
    <dbReference type="NCBI Taxonomy" id="2478915"/>
    <lineage>
        <taxon>Bacteria</taxon>
        <taxon>Bacillati</taxon>
        <taxon>Bacillota</taxon>
        <taxon>Bacilli</taxon>
        <taxon>Bacillales</taxon>
        <taxon>Bacillaceae</taxon>
        <taxon>Falsibacillus</taxon>
    </lineage>
</organism>
<comment type="caution">
    <text evidence="8">The sequence shown here is derived from an EMBL/GenBank/DDBJ whole genome shotgun (WGS) entry which is preliminary data.</text>
</comment>
<dbReference type="GO" id="GO:0046496">
    <property type="term" value="P:nicotinamide nucleotide metabolic process"/>
    <property type="evidence" value="ECO:0007669"/>
    <property type="project" value="UniProtKB-UniRule"/>
</dbReference>
<feature type="binding site" evidence="6">
    <location>
        <begin position="186"/>
        <end position="190"/>
    </location>
    <ligand>
        <name>AMP</name>
        <dbReference type="ChEBI" id="CHEBI:456215"/>
    </ligand>
</feature>
<dbReference type="GO" id="GO:0005524">
    <property type="term" value="F:ATP binding"/>
    <property type="evidence" value="ECO:0007669"/>
    <property type="project" value="UniProtKB-KW"/>
</dbReference>
<comment type="subunit">
    <text evidence="6">Homotetramer.</text>
</comment>
<dbReference type="HAMAP" id="MF_01965">
    <property type="entry name" value="NADHX_dehydratase"/>
    <property type="match status" value="1"/>
</dbReference>
<dbReference type="GO" id="GO:0052856">
    <property type="term" value="F:NAD(P)HX epimerase activity"/>
    <property type="evidence" value="ECO:0007669"/>
    <property type="project" value="TreeGrafter"/>
</dbReference>
<keyword evidence="5 6" id="KW-0456">Lyase</keyword>
<dbReference type="InterPro" id="IPR017953">
    <property type="entry name" value="Carbohydrate_kinase_pred_CS"/>
</dbReference>
<evidence type="ECO:0000256" key="1">
    <source>
        <dbReference type="ARBA" id="ARBA00022741"/>
    </source>
</evidence>
<dbReference type="EMBL" id="RCVZ01000011">
    <property type="protein sequence ID" value="RLQ94067.1"/>
    <property type="molecule type" value="Genomic_DNA"/>
</dbReference>
<dbReference type="GO" id="GO:0052855">
    <property type="term" value="F:ADP-dependent NAD(P)H-hydrate dehydratase activity"/>
    <property type="evidence" value="ECO:0007669"/>
    <property type="project" value="UniProtKB-UniRule"/>
</dbReference>
<feature type="binding site" evidence="6">
    <location>
        <position position="216"/>
    </location>
    <ligand>
        <name>(6S)-NADPHX</name>
        <dbReference type="ChEBI" id="CHEBI:64076"/>
    </ligand>
</feature>
<evidence type="ECO:0000313" key="9">
    <source>
        <dbReference type="Proteomes" id="UP000276770"/>
    </source>
</evidence>
<accession>A0A3L7JT75</accession>
<evidence type="ECO:0000259" key="7">
    <source>
        <dbReference type="PROSITE" id="PS51383"/>
    </source>
</evidence>
<protein>
    <recommendedName>
        <fullName evidence="6">ADP-dependent (S)-NAD(P)H-hydrate dehydratase</fullName>
        <ecNumber evidence="6">4.2.1.136</ecNumber>
    </recommendedName>
    <alternativeName>
        <fullName evidence="6">ADP-dependent NAD(P)HX dehydratase</fullName>
    </alternativeName>
</protein>
<keyword evidence="1 6" id="KW-0547">Nucleotide-binding</keyword>
<keyword evidence="2 6" id="KW-0067">ATP-binding</keyword>
<keyword evidence="9" id="KW-1185">Reference proteome</keyword>
<dbReference type="PROSITE" id="PS01050">
    <property type="entry name" value="YJEF_C_2"/>
    <property type="match status" value="1"/>
</dbReference>
<comment type="catalytic activity">
    <reaction evidence="6">
        <text>(6S)-NADHX + ADP = AMP + phosphate + NADH + H(+)</text>
        <dbReference type="Rhea" id="RHEA:32223"/>
        <dbReference type="ChEBI" id="CHEBI:15378"/>
        <dbReference type="ChEBI" id="CHEBI:43474"/>
        <dbReference type="ChEBI" id="CHEBI:57945"/>
        <dbReference type="ChEBI" id="CHEBI:64074"/>
        <dbReference type="ChEBI" id="CHEBI:456215"/>
        <dbReference type="ChEBI" id="CHEBI:456216"/>
        <dbReference type="EC" id="4.2.1.136"/>
    </reaction>
</comment>
<dbReference type="Proteomes" id="UP000276770">
    <property type="component" value="Unassembled WGS sequence"/>
</dbReference>
<evidence type="ECO:0000256" key="5">
    <source>
        <dbReference type="ARBA" id="ARBA00023239"/>
    </source>
</evidence>
<dbReference type="CDD" id="cd01171">
    <property type="entry name" value="YXKO-related"/>
    <property type="match status" value="1"/>
</dbReference>
<feature type="binding site" evidence="6">
    <location>
        <position position="42"/>
    </location>
    <ligand>
        <name>(6S)-NADPHX</name>
        <dbReference type="ChEBI" id="CHEBI:64076"/>
    </ligand>
</feature>
<comment type="similarity">
    <text evidence="6">Belongs to the NnrD/CARKD family.</text>
</comment>
<reference evidence="8 9" key="1">
    <citation type="submission" date="2018-10" db="EMBL/GenBank/DDBJ databases">
        <title>Falsibacillus sp. genome draft.</title>
        <authorList>
            <person name="Shi S."/>
        </authorList>
    </citation>
    <scope>NUCLEOTIDE SEQUENCE [LARGE SCALE GENOMIC DNA]</scope>
    <source>
        <strain evidence="8 9">GY 10110</strain>
    </source>
</reference>
<dbReference type="InterPro" id="IPR000631">
    <property type="entry name" value="CARKD"/>
</dbReference>
<dbReference type="OrthoDB" id="9806925at2"/>
<dbReference type="Pfam" id="PF01256">
    <property type="entry name" value="Carb_kinase"/>
    <property type="match status" value="1"/>
</dbReference>
<feature type="domain" description="YjeF C-terminal" evidence="7">
    <location>
        <begin position="7"/>
        <end position="275"/>
    </location>
</feature>
<dbReference type="SUPFAM" id="SSF53613">
    <property type="entry name" value="Ribokinase-like"/>
    <property type="match status" value="1"/>
</dbReference>
<feature type="binding site" evidence="6">
    <location>
        <position position="149"/>
    </location>
    <ligand>
        <name>(6S)-NADPHX</name>
        <dbReference type="ChEBI" id="CHEBI:64076"/>
    </ligand>
</feature>
<keyword evidence="4 6" id="KW-0520">NAD</keyword>
<proteinExistence type="inferred from homology"/>
<sequence length="277" mass="30095">MFEPYWTKEKVKETLPERAGDSHKGTFGTGLLIAGSESMPGAALIAGLGAMRCGVGKLVMGTENSVMQMVVPVLPEATYWLNPFDEYTEPLPEVKYKAAAIGPGLPNGEPLESRIDQLINLDFSLILDAGALTKRAYPTRNHPLILTPHPGEFERITGMSVKEQEKDRLSAAKEWSRRLGTVIVLKGKETVIAFPDGDAYLNPTGNSALAKGGSGDTLTGMMLGMLCCHENHKHAVLNAVFLHGACADEWVKTQSPHTMLAHELSGLLPAVWKKYEE</sequence>
<dbReference type="RefSeq" id="WP_121681583.1">
    <property type="nucleotide sequence ID" value="NZ_RCVZ01000011.1"/>
</dbReference>
<dbReference type="GO" id="GO:0110051">
    <property type="term" value="P:metabolite repair"/>
    <property type="evidence" value="ECO:0007669"/>
    <property type="project" value="TreeGrafter"/>
</dbReference>
<comment type="function">
    <text evidence="6">Catalyzes the dehydration of the S-form of NAD(P)HX at the expense of ADP, which is converted to AMP. Together with NAD(P)HX epimerase, which catalyzes the epimerization of the S- and R-forms, the enzyme allows the repair of both epimers of NAD(P)HX, a damaged form of NAD(P)H that is a result of enzymatic or heat-dependent hydration.</text>
</comment>
<comment type="cofactor">
    <cofactor evidence="6">
        <name>Mg(2+)</name>
        <dbReference type="ChEBI" id="CHEBI:18420"/>
    </cofactor>
</comment>
<evidence type="ECO:0000256" key="3">
    <source>
        <dbReference type="ARBA" id="ARBA00022857"/>
    </source>
</evidence>
<dbReference type="InterPro" id="IPR029056">
    <property type="entry name" value="Ribokinase-like"/>
</dbReference>
<evidence type="ECO:0000256" key="6">
    <source>
        <dbReference type="HAMAP-Rule" id="MF_01965"/>
    </source>
</evidence>
<evidence type="ECO:0000256" key="2">
    <source>
        <dbReference type="ARBA" id="ARBA00022840"/>
    </source>
</evidence>
<dbReference type="EC" id="4.2.1.136" evidence="6"/>
<dbReference type="AlphaFoldDB" id="A0A3L7JT75"/>
<dbReference type="PROSITE" id="PS51383">
    <property type="entry name" value="YJEF_C_3"/>
    <property type="match status" value="1"/>
</dbReference>
<keyword evidence="3 6" id="KW-0521">NADP</keyword>